<dbReference type="EMBL" id="CP136895">
    <property type="protein sequence ID" value="WOL10120.1"/>
    <property type="molecule type" value="Genomic_DNA"/>
</dbReference>
<evidence type="ECO:0000313" key="1">
    <source>
        <dbReference type="EMBL" id="WOL10120.1"/>
    </source>
</evidence>
<evidence type="ECO:0000313" key="2">
    <source>
        <dbReference type="Proteomes" id="UP001327560"/>
    </source>
</evidence>
<name>A0AAQ3KKB4_9LILI</name>
<reference evidence="1 2" key="1">
    <citation type="submission" date="2023-10" db="EMBL/GenBank/DDBJ databases">
        <title>Chromosome-scale genome assembly provides insights into flower coloration mechanisms of Canna indica.</title>
        <authorList>
            <person name="Li C."/>
        </authorList>
    </citation>
    <scope>NUCLEOTIDE SEQUENCE [LARGE SCALE GENOMIC DNA]</scope>
    <source>
        <tissue evidence="1">Flower</tissue>
    </source>
</reference>
<accession>A0AAQ3KKB4</accession>
<gene>
    <name evidence="1" type="ORF">Cni_G18874</name>
</gene>
<proteinExistence type="predicted"/>
<sequence length="170" mass="19777">MDASNASSEPEEPMQQIDVSVSEVQVQILSRRLEALERSMRYLEDNMMIRLSAMEERVEVSSVSVVSLITERNQLIKIECLQELMSRVDGYNDLSRSWSEQLPLNVPTVAPNALVTPLSPPVPPRHKKQGTLTARRVIRRYQRLVKPSWDNKTFVRRIIKRIEEKRRHRS</sequence>
<organism evidence="1 2">
    <name type="scientific">Canna indica</name>
    <name type="common">Indian-shot</name>
    <dbReference type="NCBI Taxonomy" id="4628"/>
    <lineage>
        <taxon>Eukaryota</taxon>
        <taxon>Viridiplantae</taxon>
        <taxon>Streptophyta</taxon>
        <taxon>Embryophyta</taxon>
        <taxon>Tracheophyta</taxon>
        <taxon>Spermatophyta</taxon>
        <taxon>Magnoliopsida</taxon>
        <taxon>Liliopsida</taxon>
        <taxon>Zingiberales</taxon>
        <taxon>Cannaceae</taxon>
        <taxon>Canna</taxon>
    </lineage>
</organism>
<protein>
    <submittedName>
        <fullName evidence="1">Uncharacterized protein</fullName>
    </submittedName>
</protein>
<dbReference type="Proteomes" id="UP001327560">
    <property type="component" value="Chromosome 6"/>
</dbReference>
<keyword evidence="2" id="KW-1185">Reference proteome</keyword>
<dbReference type="AlphaFoldDB" id="A0AAQ3KKB4"/>